<dbReference type="InterPro" id="IPR006593">
    <property type="entry name" value="Cyt_b561/ferric_Rdtase_TM"/>
</dbReference>
<evidence type="ECO:0000256" key="4">
    <source>
        <dbReference type="ARBA" id="ARBA00022617"/>
    </source>
</evidence>
<evidence type="ECO:0000256" key="2">
    <source>
        <dbReference type="ARBA" id="ARBA00004141"/>
    </source>
</evidence>
<evidence type="ECO:0000256" key="9">
    <source>
        <dbReference type="ARBA" id="ARBA00023004"/>
    </source>
</evidence>
<dbReference type="AlphaFoldDB" id="A0ABD1U2G0"/>
<dbReference type="CDD" id="cd08766">
    <property type="entry name" value="Cyt_b561_ACYB-1_like"/>
    <property type="match status" value="1"/>
</dbReference>
<dbReference type="GO" id="GO:0016020">
    <property type="term" value="C:membrane"/>
    <property type="evidence" value="ECO:0007669"/>
    <property type="project" value="UniProtKB-SubCell"/>
</dbReference>
<keyword evidence="7" id="KW-0249">Electron transport</keyword>
<evidence type="ECO:0000313" key="16">
    <source>
        <dbReference type="Proteomes" id="UP001604336"/>
    </source>
</evidence>
<keyword evidence="4" id="KW-0349">Heme</keyword>
<evidence type="ECO:0000256" key="3">
    <source>
        <dbReference type="ARBA" id="ARBA00022448"/>
    </source>
</evidence>
<evidence type="ECO:0000256" key="7">
    <source>
        <dbReference type="ARBA" id="ARBA00022982"/>
    </source>
</evidence>
<comment type="subcellular location">
    <subcellularLocation>
        <location evidence="2">Membrane</location>
        <topology evidence="2">Multi-pass membrane protein</topology>
    </subcellularLocation>
</comment>
<evidence type="ECO:0000256" key="13">
    <source>
        <dbReference type="SAM" id="Phobius"/>
    </source>
</evidence>
<dbReference type="GO" id="GO:0140571">
    <property type="term" value="F:transmembrane ascorbate ferrireductase activity"/>
    <property type="evidence" value="ECO:0007669"/>
    <property type="project" value="UniProtKB-EC"/>
</dbReference>
<proteinExistence type="predicted"/>
<organism evidence="15 16">
    <name type="scientific">Abeliophyllum distichum</name>
    <dbReference type="NCBI Taxonomy" id="126358"/>
    <lineage>
        <taxon>Eukaryota</taxon>
        <taxon>Viridiplantae</taxon>
        <taxon>Streptophyta</taxon>
        <taxon>Embryophyta</taxon>
        <taxon>Tracheophyta</taxon>
        <taxon>Spermatophyta</taxon>
        <taxon>Magnoliopsida</taxon>
        <taxon>eudicotyledons</taxon>
        <taxon>Gunneridae</taxon>
        <taxon>Pentapetalae</taxon>
        <taxon>asterids</taxon>
        <taxon>lamiids</taxon>
        <taxon>Lamiales</taxon>
        <taxon>Oleaceae</taxon>
        <taxon>Forsythieae</taxon>
        <taxon>Abeliophyllum</taxon>
    </lineage>
</organism>
<comment type="cofactor">
    <cofactor evidence="1">
        <name>heme b</name>
        <dbReference type="ChEBI" id="CHEBI:60344"/>
    </cofactor>
</comment>
<evidence type="ECO:0000256" key="6">
    <source>
        <dbReference type="ARBA" id="ARBA00022723"/>
    </source>
</evidence>
<keyword evidence="6" id="KW-0479">Metal-binding</keyword>
<feature type="transmembrane region" description="Helical" evidence="13">
    <location>
        <begin position="122"/>
        <end position="142"/>
    </location>
</feature>
<dbReference type="EC" id="7.2.1.3" evidence="11"/>
<evidence type="ECO:0000256" key="11">
    <source>
        <dbReference type="ARBA" id="ARBA00024225"/>
    </source>
</evidence>
<evidence type="ECO:0000256" key="12">
    <source>
        <dbReference type="ARBA" id="ARBA00051575"/>
    </source>
</evidence>
<keyword evidence="3" id="KW-0813">Transport</keyword>
<dbReference type="PROSITE" id="PS50939">
    <property type="entry name" value="CYTOCHROME_B561"/>
    <property type="match status" value="1"/>
</dbReference>
<keyword evidence="16" id="KW-1185">Reference proteome</keyword>
<comment type="caution">
    <text evidence="15">The sequence shown here is derived from an EMBL/GenBank/DDBJ whole genome shotgun (WGS) entry which is preliminary data.</text>
</comment>
<evidence type="ECO:0000256" key="10">
    <source>
        <dbReference type="ARBA" id="ARBA00023136"/>
    </source>
</evidence>
<keyword evidence="8 13" id="KW-1133">Transmembrane helix</keyword>
<feature type="transmembrane region" description="Helical" evidence="13">
    <location>
        <begin position="154"/>
        <end position="178"/>
    </location>
</feature>
<dbReference type="Pfam" id="PF03188">
    <property type="entry name" value="Cytochrom_B561"/>
    <property type="match status" value="1"/>
</dbReference>
<dbReference type="FunFam" id="1.20.120.1770:FF:000001">
    <property type="entry name" value="Cytochrome b reductase 1"/>
    <property type="match status" value="1"/>
</dbReference>
<evidence type="ECO:0000259" key="14">
    <source>
        <dbReference type="PROSITE" id="PS50939"/>
    </source>
</evidence>
<name>A0ABD1U2G0_9LAMI</name>
<gene>
    <name evidence="15" type="ORF">Adt_15401</name>
</gene>
<keyword evidence="5 13" id="KW-0812">Transmembrane</keyword>
<dbReference type="InterPro" id="IPR043205">
    <property type="entry name" value="CYB561/CYBRD1-like"/>
</dbReference>
<feature type="transmembrane region" description="Helical" evidence="13">
    <location>
        <begin position="198"/>
        <end position="219"/>
    </location>
</feature>
<keyword evidence="10 13" id="KW-0472">Membrane</keyword>
<sequence>MAIISFSALSLLLFARLSAFTVGILVLSWALHFKTSFLPHTHSQEDLIYGLLHPLLMVIGFILISGEAILVHRWLPGSRNLKKSVHLSLQGLALACGVFGIWTKFHGQDGIVANFYSLHSWMGLICVSMFGAQWLVGFLSFWHKGEVRMTRVRVLPWHVFLGLYTYGLAVVTAETGLIEKLTFLQTKGKVLKRGTESAIVNGLGLGLALLGGVVILVAVSPKHQIPKSKIMPVLFQVLLIEQQDGNAAKVSLGTNLYCVAVISNQLLHHQNCVAVIFLKLLFLEEPAAPRVKSVKYPGPNPVGATAPTRLQVAPPLNFAISSAQH</sequence>
<feature type="domain" description="Cytochrome b561" evidence="14">
    <location>
        <begin position="14"/>
        <end position="219"/>
    </location>
</feature>
<reference evidence="16" key="1">
    <citation type="submission" date="2024-07" db="EMBL/GenBank/DDBJ databases">
        <title>Two chromosome-level genome assemblies of Korean endemic species Abeliophyllum distichum and Forsythia ovata (Oleaceae).</title>
        <authorList>
            <person name="Jang H."/>
        </authorList>
    </citation>
    <scope>NUCLEOTIDE SEQUENCE [LARGE SCALE GENOMIC DNA]</scope>
</reference>
<evidence type="ECO:0000256" key="5">
    <source>
        <dbReference type="ARBA" id="ARBA00022692"/>
    </source>
</evidence>
<evidence type="ECO:0000313" key="15">
    <source>
        <dbReference type="EMBL" id="KAL2519154.1"/>
    </source>
</evidence>
<dbReference type="GO" id="GO:0046872">
    <property type="term" value="F:metal ion binding"/>
    <property type="evidence" value="ECO:0007669"/>
    <property type="project" value="UniProtKB-KW"/>
</dbReference>
<evidence type="ECO:0000256" key="1">
    <source>
        <dbReference type="ARBA" id="ARBA00001970"/>
    </source>
</evidence>
<dbReference type="SMART" id="SM00665">
    <property type="entry name" value="B561"/>
    <property type="match status" value="1"/>
</dbReference>
<comment type="catalytic activity">
    <reaction evidence="12">
        <text>Fe(3+)(out) + L-ascorbate(in) = monodehydro-L-ascorbate radical(in) + Fe(2+)(out) + H(+)</text>
        <dbReference type="Rhea" id="RHEA:30403"/>
        <dbReference type="ChEBI" id="CHEBI:15378"/>
        <dbReference type="ChEBI" id="CHEBI:29033"/>
        <dbReference type="ChEBI" id="CHEBI:29034"/>
        <dbReference type="ChEBI" id="CHEBI:38290"/>
        <dbReference type="ChEBI" id="CHEBI:59513"/>
        <dbReference type="EC" id="7.2.1.3"/>
    </reaction>
</comment>
<evidence type="ECO:0000256" key="8">
    <source>
        <dbReference type="ARBA" id="ARBA00022989"/>
    </source>
</evidence>
<dbReference type="EMBL" id="JBFOLK010000004">
    <property type="protein sequence ID" value="KAL2519154.1"/>
    <property type="molecule type" value="Genomic_DNA"/>
</dbReference>
<keyword evidence="9" id="KW-0408">Iron</keyword>
<dbReference type="Gene3D" id="1.20.120.1770">
    <property type="match status" value="1"/>
</dbReference>
<dbReference type="PANTHER" id="PTHR10106">
    <property type="entry name" value="CYTOCHROME B561-RELATED"/>
    <property type="match status" value="1"/>
</dbReference>
<feature type="transmembrane region" description="Helical" evidence="13">
    <location>
        <begin position="47"/>
        <end position="72"/>
    </location>
</feature>
<accession>A0ABD1U2G0</accession>
<protein>
    <recommendedName>
        <fullName evidence="11">ascorbate ferrireductase (transmembrane)</fullName>
        <ecNumber evidence="11">7.2.1.3</ecNumber>
    </recommendedName>
</protein>
<dbReference type="Proteomes" id="UP001604336">
    <property type="component" value="Unassembled WGS sequence"/>
</dbReference>
<dbReference type="PANTHER" id="PTHR10106:SF41">
    <property type="entry name" value="TRANSMEMBRANE ASCORBATE FERRIREDUCTASE 4-RELATED"/>
    <property type="match status" value="1"/>
</dbReference>
<feature type="transmembrane region" description="Helical" evidence="13">
    <location>
        <begin position="84"/>
        <end position="102"/>
    </location>
</feature>